<name>A0A1G6TY39_9SPHI</name>
<dbReference type="EMBL" id="FNAI01000001">
    <property type="protein sequence ID" value="SDD33998.1"/>
    <property type="molecule type" value="Genomic_DNA"/>
</dbReference>
<evidence type="ECO:0000313" key="2">
    <source>
        <dbReference type="Proteomes" id="UP000199072"/>
    </source>
</evidence>
<evidence type="ECO:0000313" key="1">
    <source>
        <dbReference type="EMBL" id="SDD33998.1"/>
    </source>
</evidence>
<protein>
    <submittedName>
        <fullName evidence="1">Uncharacterized protein</fullName>
    </submittedName>
</protein>
<gene>
    <name evidence="1" type="ORF">SAMN05216464_101462</name>
</gene>
<reference evidence="1 2" key="1">
    <citation type="submission" date="2016-10" db="EMBL/GenBank/DDBJ databases">
        <authorList>
            <person name="de Groot N.N."/>
        </authorList>
    </citation>
    <scope>NUCLEOTIDE SEQUENCE [LARGE SCALE GENOMIC DNA]</scope>
    <source>
        <strain evidence="1 2">47C3B</strain>
    </source>
</reference>
<dbReference type="AlphaFoldDB" id="A0A1G6TY39"/>
<organism evidence="1 2">
    <name type="scientific">Mucilaginibacter pineti</name>
    <dbReference type="NCBI Taxonomy" id="1391627"/>
    <lineage>
        <taxon>Bacteria</taxon>
        <taxon>Pseudomonadati</taxon>
        <taxon>Bacteroidota</taxon>
        <taxon>Sphingobacteriia</taxon>
        <taxon>Sphingobacteriales</taxon>
        <taxon>Sphingobacteriaceae</taxon>
        <taxon>Mucilaginibacter</taxon>
    </lineage>
</organism>
<sequence length="71" mass="8408">MLHYVQHDKSFFKPIATNKKRREPFGHAPFVFIILFRAWELSFLKMINDQISKLYTYSFLGLVGGSTNVRR</sequence>
<proteinExistence type="predicted"/>
<accession>A0A1G6TY39</accession>
<dbReference type="Proteomes" id="UP000199072">
    <property type="component" value="Unassembled WGS sequence"/>
</dbReference>
<keyword evidence="2" id="KW-1185">Reference proteome</keyword>